<evidence type="ECO:0000256" key="1">
    <source>
        <dbReference type="SAM" id="SignalP"/>
    </source>
</evidence>
<protein>
    <submittedName>
        <fullName evidence="3">Uncharacterized protein LOC101861994</fullName>
    </submittedName>
</protein>
<evidence type="ECO:0000313" key="2">
    <source>
        <dbReference type="Proteomes" id="UP000694888"/>
    </source>
</evidence>
<evidence type="ECO:0000313" key="3">
    <source>
        <dbReference type="RefSeq" id="XP_012944562.1"/>
    </source>
</evidence>
<dbReference type="Proteomes" id="UP000694888">
    <property type="component" value="Unplaced"/>
</dbReference>
<feature type="signal peptide" evidence="1">
    <location>
        <begin position="1"/>
        <end position="19"/>
    </location>
</feature>
<dbReference type="PANTHER" id="PTHR10697:SF13">
    <property type="entry name" value="RICIN B LECTIN DOMAIN-CONTAINING PROTEIN"/>
    <property type="match status" value="1"/>
</dbReference>
<accession>A0ABM1ABK5</accession>
<dbReference type="PANTHER" id="PTHR10697">
    <property type="entry name" value="MAMMALIAN EPENDYMIN-RELATED PROTEIN 1"/>
    <property type="match status" value="1"/>
</dbReference>
<proteinExistence type="predicted"/>
<name>A0ABM1ABK5_APLCA</name>
<keyword evidence="1" id="KW-0732">Signal</keyword>
<gene>
    <name evidence="3" type="primary">LOC101861994</name>
</gene>
<reference evidence="3" key="1">
    <citation type="submission" date="2025-08" db="UniProtKB">
        <authorList>
            <consortium name="RefSeq"/>
        </authorList>
    </citation>
    <scope>IDENTIFICATION</scope>
</reference>
<dbReference type="InterPro" id="IPR001299">
    <property type="entry name" value="Ependymin"/>
</dbReference>
<keyword evidence="2" id="KW-1185">Reference proteome</keyword>
<sequence length="188" mass="20953">MKLLFLCVALLPLITADDAKPCCMPRKLEGKIFGTQELSLFDMARDADLKMIVLRNAKDKTDPSYTLIDYGKRLIYRRSKDYSCTKTTILQPQMFSNCVPANAKLLAPSHYGPPGVLPINTFVFTMGNIKMEMMMSVDRCYPVVNRLFGPNSPNGEALNIFLSLKPTISDMNVFNVDTSNCTAPLILG</sequence>
<dbReference type="RefSeq" id="XP_012944562.1">
    <property type="nucleotide sequence ID" value="XM_013089108.2"/>
</dbReference>
<organism evidence="2 3">
    <name type="scientific">Aplysia californica</name>
    <name type="common">California sea hare</name>
    <dbReference type="NCBI Taxonomy" id="6500"/>
    <lineage>
        <taxon>Eukaryota</taxon>
        <taxon>Metazoa</taxon>
        <taxon>Spiralia</taxon>
        <taxon>Lophotrochozoa</taxon>
        <taxon>Mollusca</taxon>
        <taxon>Gastropoda</taxon>
        <taxon>Heterobranchia</taxon>
        <taxon>Euthyneura</taxon>
        <taxon>Tectipleura</taxon>
        <taxon>Aplysiida</taxon>
        <taxon>Aplysioidea</taxon>
        <taxon>Aplysiidae</taxon>
        <taxon>Aplysia</taxon>
    </lineage>
</organism>
<dbReference type="GeneID" id="101861994"/>
<feature type="chain" id="PRO_5046450087" evidence="1">
    <location>
        <begin position="20"/>
        <end position="188"/>
    </location>
</feature>